<dbReference type="Pfam" id="PF13472">
    <property type="entry name" value="Lipase_GDSL_2"/>
    <property type="match status" value="1"/>
</dbReference>
<proteinExistence type="inferred from homology"/>
<evidence type="ECO:0000313" key="5">
    <source>
        <dbReference type="Proteomes" id="UP000249890"/>
    </source>
</evidence>
<accession>A0A2Z2KHN5</accession>
<dbReference type="PANTHER" id="PTHR43695">
    <property type="entry name" value="PUTATIVE (AFU_ORTHOLOGUE AFUA_2G17250)-RELATED"/>
    <property type="match status" value="1"/>
</dbReference>
<dbReference type="SUPFAM" id="SSF52266">
    <property type="entry name" value="SGNH hydrolase"/>
    <property type="match status" value="1"/>
</dbReference>
<dbReference type="InterPro" id="IPR037459">
    <property type="entry name" value="RhgT-like"/>
</dbReference>
<dbReference type="CDD" id="cd01821">
    <property type="entry name" value="Rhamnogalacturan_acetylesterase_like"/>
    <property type="match status" value="1"/>
</dbReference>
<keyword evidence="2" id="KW-0378">Hydrolase</keyword>
<dbReference type="PANTHER" id="PTHR43695:SF1">
    <property type="entry name" value="RHAMNOGALACTURONAN ACETYLESTERASE"/>
    <property type="match status" value="1"/>
</dbReference>
<gene>
    <name evidence="4" type="ORF">B9T62_05880</name>
</gene>
<dbReference type="KEGG" id="pdh:B9T62_05880"/>
<dbReference type="EMBL" id="CP021780">
    <property type="protein sequence ID" value="ASA20372.1"/>
    <property type="molecule type" value="Genomic_DNA"/>
</dbReference>
<dbReference type="AlphaFoldDB" id="A0A2Z2KHN5"/>
<evidence type="ECO:0000256" key="2">
    <source>
        <dbReference type="ARBA" id="ARBA00022801"/>
    </source>
</evidence>
<dbReference type="InterPro" id="IPR036514">
    <property type="entry name" value="SGNH_hydro_sf"/>
</dbReference>
<dbReference type="Gene3D" id="3.40.50.1110">
    <property type="entry name" value="SGNH hydrolase"/>
    <property type="match status" value="1"/>
</dbReference>
<keyword evidence="5" id="KW-1185">Reference proteome</keyword>
<name>A0A2Z2KHN5_9BACL</name>
<dbReference type="Proteomes" id="UP000249890">
    <property type="component" value="Chromosome"/>
</dbReference>
<organism evidence="4 5">
    <name type="scientific">Paenibacillus donghaensis</name>
    <dbReference type="NCBI Taxonomy" id="414771"/>
    <lineage>
        <taxon>Bacteria</taxon>
        <taxon>Bacillati</taxon>
        <taxon>Bacillota</taxon>
        <taxon>Bacilli</taxon>
        <taxon>Bacillales</taxon>
        <taxon>Paenibacillaceae</taxon>
        <taxon>Paenibacillus</taxon>
    </lineage>
</organism>
<evidence type="ECO:0000313" key="4">
    <source>
        <dbReference type="EMBL" id="ASA20372.1"/>
    </source>
</evidence>
<dbReference type="OrthoDB" id="9807041at2"/>
<comment type="similarity">
    <text evidence="1">Belongs to the 'GDSL' lipolytic enzyme family.</text>
</comment>
<dbReference type="GO" id="GO:0016787">
    <property type="term" value="F:hydrolase activity"/>
    <property type="evidence" value="ECO:0007669"/>
    <property type="project" value="UniProtKB-KW"/>
</dbReference>
<evidence type="ECO:0000259" key="3">
    <source>
        <dbReference type="Pfam" id="PF13472"/>
    </source>
</evidence>
<sequence length="231" mass="25156">MKPTLFIAGDSTAAIKGATEKPMTGWGEFLQGYFGTSLEVNNCAINGRSTRSFVAEGRMAAILKEFKHGDYLFLQFGHNDEKKEDPSRYTDPDTEYRDNLHEFITSARRLGGTPVLLTSVSRRRYLEDGTLDPNAVGAYPAAMREVAAATQTPLLDIFAASQLLCQDLGVEGSKAIFMHLPEGAHPNYPAGVEDNTHFSGEGAREIARLVAQAIEQSAGLSELQSMLLTNP</sequence>
<evidence type="ECO:0000256" key="1">
    <source>
        <dbReference type="ARBA" id="ARBA00008668"/>
    </source>
</evidence>
<dbReference type="InterPro" id="IPR013830">
    <property type="entry name" value="SGNH_hydro"/>
</dbReference>
<reference evidence="4 5" key="1">
    <citation type="submission" date="2017-06" db="EMBL/GenBank/DDBJ databases">
        <title>Complete genome sequence of Paenibacillus donghaensis KCTC 13049T isolated from East Sea sediment, South Korea.</title>
        <authorList>
            <person name="Jung B.K."/>
            <person name="Hong S.-J."/>
            <person name="Shin J.-H."/>
        </authorList>
    </citation>
    <scope>NUCLEOTIDE SEQUENCE [LARGE SCALE GENOMIC DNA]</scope>
    <source>
        <strain evidence="4 5">KCTC 13049</strain>
    </source>
</reference>
<protein>
    <recommendedName>
        <fullName evidence="3">SGNH hydrolase-type esterase domain-containing protein</fullName>
    </recommendedName>
</protein>
<dbReference type="RefSeq" id="WP_087914393.1">
    <property type="nucleotide sequence ID" value="NZ_CP021780.1"/>
</dbReference>
<feature type="domain" description="SGNH hydrolase-type esterase" evidence="3">
    <location>
        <begin position="9"/>
        <end position="202"/>
    </location>
</feature>